<keyword evidence="2" id="KW-0560">Oxidoreductase</keyword>
<dbReference type="Gene3D" id="3.50.50.60">
    <property type="entry name" value="FAD/NAD(P)-binding domain"/>
    <property type="match status" value="2"/>
</dbReference>
<dbReference type="PANTHER" id="PTHR48105">
    <property type="entry name" value="THIOREDOXIN REDUCTASE 1-RELATED-RELATED"/>
    <property type="match status" value="1"/>
</dbReference>
<reference evidence="6" key="1">
    <citation type="journal article" date="2019" name="Int. J. Syst. Evol. Microbiol.">
        <title>The Global Catalogue of Microorganisms (GCM) 10K type strain sequencing project: providing services to taxonomists for standard genome sequencing and annotation.</title>
        <authorList>
            <consortium name="The Broad Institute Genomics Platform"/>
            <consortium name="The Broad Institute Genome Sequencing Center for Infectious Disease"/>
            <person name="Wu L."/>
            <person name="Ma J."/>
        </authorList>
    </citation>
    <scope>NUCLEOTIDE SEQUENCE [LARGE SCALE GENOMIC DNA]</scope>
    <source>
        <strain evidence="6">JCM 18459</strain>
    </source>
</reference>
<proteinExistence type="predicted"/>
<evidence type="ECO:0000313" key="5">
    <source>
        <dbReference type="EMBL" id="GAA5142025.1"/>
    </source>
</evidence>
<dbReference type="RefSeq" id="WP_345454166.1">
    <property type="nucleotide sequence ID" value="NZ_BAABKG010000001.1"/>
</dbReference>
<feature type="domain" description="FAD/NAD(P)-binding" evidence="4">
    <location>
        <begin position="7"/>
        <end position="273"/>
    </location>
</feature>
<protein>
    <recommendedName>
        <fullName evidence="4">FAD/NAD(P)-binding domain-containing protein</fullName>
    </recommendedName>
</protein>
<gene>
    <name evidence="5" type="ORF">GCM10023340_04830</name>
</gene>
<evidence type="ECO:0000256" key="2">
    <source>
        <dbReference type="ARBA" id="ARBA00023002"/>
    </source>
</evidence>
<dbReference type="EMBL" id="BAABKG010000001">
    <property type="protein sequence ID" value="GAA5142025.1"/>
    <property type="molecule type" value="Genomic_DNA"/>
</dbReference>
<evidence type="ECO:0000256" key="3">
    <source>
        <dbReference type="ARBA" id="ARBA00048132"/>
    </source>
</evidence>
<dbReference type="InterPro" id="IPR036188">
    <property type="entry name" value="FAD/NAD-bd_sf"/>
</dbReference>
<dbReference type="InterPro" id="IPR023753">
    <property type="entry name" value="FAD/NAD-binding_dom"/>
</dbReference>
<comment type="caution">
    <text evidence="5">The sequence shown here is derived from an EMBL/GenBank/DDBJ whole genome shotgun (WGS) entry which is preliminary data.</text>
</comment>
<keyword evidence="1" id="KW-0285">Flavoprotein</keyword>
<sequence>MNETQPYEVVVVGGGPAGLQAALTLGRMHRRVLLFDSGEYRNDPADRMHNFVTHDSRPPAEFRALARADLAAYDTVEVRDEAVVSVVPDGDGYLVGTDSGPVATRLVLLATGVRDTLPDTPGLAPLFGTVAAHCPFCHGHEYAGRPVGVLGTGPHAARMVAMLAPIASEVVVLADGADVDDETAAAVARFGASVRPEPVAGFCRSSLGATVSFDGGSDSEVGGVLVVTAFAQSAPFAGELGLTLLGSGCVEVDVMGRTSRAGVFAAGDLAHAASLPMPMASVLGAAAAGQTAAAGCLFELISAPAPVAVPA</sequence>
<dbReference type="PRINTS" id="PR00368">
    <property type="entry name" value="FADPNR"/>
</dbReference>
<dbReference type="InterPro" id="IPR050097">
    <property type="entry name" value="Ferredoxin-NADP_redctase_2"/>
</dbReference>
<keyword evidence="6" id="KW-1185">Reference proteome</keyword>
<dbReference type="SUPFAM" id="SSF51905">
    <property type="entry name" value="FAD/NAD(P)-binding domain"/>
    <property type="match status" value="1"/>
</dbReference>
<evidence type="ECO:0000256" key="1">
    <source>
        <dbReference type="ARBA" id="ARBA00022630"/>
    </source>
</evidence>
<accession>A0ABP9P7E2</accession>
<comment type="catalytic activity">
    <reaction evidence="3">
        <text>[thioredoxin]-dithiol + NADP(+) = [thioredoxin]-disulfide + NADPH + H(+)</text>
        <dbReference type="Rhea" id="RHEA:20345"/>
        <dbReference type="Rhea" id="RHEA-COMP:10698"/>
        <dbReference type="Rhea" id="RHEA-COMP:10700"/>
        <dbReference type="ChEBI" id="CHEBI:15378"/>
        <dbReference type="ChEBI" id="CHEBI:29950"/>
        <dbReference type="ChEBI" id="CHEBI:50058"/>
        <dbReference type="ChEBI" id="CHEBI:57783"/>
        <dbReference type="ChEBI" id="CHEBI:58349"/>
        <dbReference type="EC" id="1.8.1.9"/>
    </reaction>
</comment>
<dbReference type="PRINTS" id="PR00469">
    <property type="entry name" value="PNDRDTASEII"/>
</dbReference>
<organism evidence="5 6">
    <name type="scientific">Nocardioides marinquilinus</name>
    <dbReference type="NCBI Taxonomy" id="1210400"/>
    <lineage>
        <taxon>Bacteria</taxon>
        <taxon>Bacillati</taxon>
        <taxon>Actinomycetota</taxon>
        <taxon>Actinomycetes</taxon>
        <taxon>Propionibacteriales</taxon>
        <taxon>Nocardioidaceae</taxon>
        <taxon>Nocardioides</taxon>
    </lineage>
</organism>
<name>A0ABP9P7E2_9ACTN</name>
<evidence type="ECO:0000259" key="4">
    <source>
        <dbReference type="Pfam" id="PF07992"/>
    </source>
</evidence>
<evidence type="ECO:0000313" key="6">
    <source>
        <dbReference type="Proteomes" id="UP001500221"/>
    </source>
</evidence>
<dbReference type="Proteomes" id="UP001500221">
    <property type="component" value="Unassembled WGS sequence"/>
</dbReference>
<dbReference type="Pfam" id="PF07992">
    <property type="entry name" value="Pyr_redox_2"/>
    <property type="match status" value="1"/>
</dbReference>